<accession>A0ABT0JK21</accession>
<dbReference type="InterPro" id="IPR020084">
    <property type="entry name" value="NUDIX_hydrolase_CS"/>
</dbReference>
<reference evidence="14 15" key="1">
    <citation type="journal article" date="2022" name="Int. J. Syst. Evol. Microbiol.">
        <title>Pseudomonas aegrilactucae sp. nov. and Pseudomonas morbosilactucae sp. nov., pathogens causing bacterial rot of lettuce in Japan.</title>
        <authorList>
            <person name="Sawada H."/>
            <person name="Fujikawa T."/>
            <person name="Satou M."/>
        </authorList>
    </citation>
    <scope>NUCLEOTIDE SEQUENCE [LARGE SCALE GENOMIC DNA]</scope>
    <source>
        <strain evidence="14 15">MAFF 302046</strain>
    </source>
</reference>
<comment type="function">
    <text evidence="8">Acts on ADP-mannose and ADP-glucose as well as ADP-ribose. Prevents glycogen biosynthesis. The reaction catalyzed by this enzyme is a limiting step of the gluconeogenic process.</text>
</comment>
<evidence type="ECO:0000256" key="11">
    <source>
        <dbReference type="ARBA" id="ARBA00033056"/>
    </source>
</evidence>
<dbReference type="RefSeq" id="WP_268262821.1">
    <property type="nucleotide sequence ID" value="NZ_JALQCX010000036.1"/>
</dbReference>
<dbReference type="Pfam" id="PF00293">
    <property type="entry name" value="NUDIX"/>
    <property type="match status" value="1"/>
</dbReference>
<evidence type="ECO:0000256" key="9">
    <source>
        <dbReference type="ARBA" id="ARBA00030162"/>
    </source>
</evidence>
<evidence type="ECO:0000256" key="10">
    <source>
        <dbReference type="ARBA" id="ARBA00030308"/>
    </source>
</evidence>
<dbReference type="InterPro" id="IPR015797">
    <property type="entry name" value="NUDIX_hydrolase-like_dom_sf"/>
</dbReference>
<evidence type="ECO:0000256" key="2">
    <source>
        <dbReference type="ARBA" id="ARBA00007482"/>
    </source>
</evidence>
<protein>
    <recommendedName>
        <fullName evidence="4">ADP-ribose pyrophosphatase</fullName>
        <ecNumber evidence="3">3.6.1.13</ecNumber>
    </recommendedName>
    <alternativeName>
        <fullName evidence="9">ADP-ribose diphosphatase</fullName>
    </alternativeName>
    <alternativeName>
        <fullName evidence="11">ADP-ribose phosphohydrolase</fullName>
    </alternativeName>
    <alternativeName>
        <fullName evidence="10">Adenosine diphosphoribose pyrophosphatase</fullName>
    </alternativeName>
</protein>
<evidence type="ECO:0000313" key="15">
    <source>
        <dbReference type="Proteomes" id="UP001155163"/>
    </source>
</evidence>
<dbReference type="Gene3D" id="3.90.79.10">
    <property type="entry name" value="Nucleoside Triphosphate Pyrophosphohydrolase"/>
    <property type="match status" value="1"/>
</dbReference>
<evidence type="ECO:0000256" key="7">
    <source>
        <dbReference type="ARBA" id="ARBA00022842"/>
    </source>
</evidence>
<gene>
    <name evidence="14" type="ORF">M1B35_19590</name>
</gene>
<evidence type="ECO:0000256" key="8">
    <source>
        <dbReference type="ARBA" id="ARBA00025164"/>
    </source>
</evidence>
<keyword evidence="5" id="KW-0479">Metal-binding</keyword>
<comment type="similarity">
    <text evidence="2">Belongs to the Nudix hydrolase family. NudF subfamily.</text>
</comment>
<evidence type="ECO:0000256" key="5">
    <source>
        <dbReference type="ARBA" id="ARBA00022723"/>
    </source>
</evidence>
<feature type="domain" description="Nudix hydrolase" evidence="13">
    <location>
        <begin position="51"/>
        <end position="189"/>
    </location>
</feature>
<dbReference type="EC" id="3.6.1.13" evidence="3"/>
<comment type="cofactor">
    <cofactor evidence="1">
        <name>Mg(2+)</name>
        <dbReference type="ChEBI" id="CHEBI:18420"/>
    </cofactor>
</comment>
<evidence type="ECO:0000259" key="13">
    <source>
        <dbReference type="PROSITE" id="PS51462"/>
    </source>
</evidence>
<dbReference type="SUPFAM" id="SSF55811">
    <property type="entry name" value="Nudix"/>
    <property type="match status" value="1"/>
</dbReference>
<evidence type="ECO:0000256" key="1">
    <source>
        <dbReference type="ARBA" id="ARBA00001946"/>
    </source>
</evidence>
<keyword evidence="7" id="KW-0460">Magnesium</keyword>
<evidence type="ECO:0000256" key="4">
    <source>
        <dbReference type="ARBA" id="ARBA00013297"/>
    </source>
</evidence>
<sequence>MTDSAKATPSAVEIIRRDNCFQGFYRLDRLQLRHELFAGGMGREISREVFVRHDAVCVLPYDPQRDEVVLIEQFRVGAMGKAATPWLVELVAGLIDKDEQPEEVAHREAQEEAGLTFSALWPMLQYFPSPGGSTEFVHLFLGRCDSRGAGGLHGLVEEAEDIRVSVWALEDALQAVRDGRIANAASIIALQWLALNRAEVRGLWS</sequence>
<dbReference type="InterPro" id="IPR004385">
    <property type="entry name" value="NDP_pyrophosphatase"/>
</dbReference>
<evidence type="ECO:0000256" key="12">
    <source>
        <dbReference type="ARBA" id="ARBA00049546"/>
    </source>
</evidence>
<dbReference type="EMBL" id="JALQCX010000036">
    <property type="protein sequence ID" value="MCK9816266.1"/>
    <property type="molecule type" value="Genomic_DNA"/>
</dbReference>
<organism evidence="14 15">
    <name type="scientific">Pseudomonas morbosilactucae</name>
    <dbReference type="NCBI Taxonomy" id="2938197"/>
    <lineage>
        <taxon>Bacteria</taxon>
        <taxon>Pseudomonadati</taxon>
        <taxon>Pseudomonadota</taxon>
        <taxon>Gammaproteobacteria</taxon>
        <taxon>Pseudomonadales</taxon>
        <taxon>Pseudomonadaceae</taxon>
        <taxon>Pseudomonas</taxon>
    </lineage>
</organism>
<dbReference type="CDD" id="cd24155">
    <property type="entry name" value="NUDIX_ADPRase"/>
    <property type="match status" value="1"/>
</dbReference>
<keyword evidence="15" id="KW-1185">Reference proteome</keyword>
<dbReference type="PROSITE" id="PS51462">
    <property type="entry name" value="NUDIX"/>
    <property type="match status" value="1"/>
</dbReference>
<evidence type="ECO:0000256" key="3">
    <source>
        <dbReference type="ARBA" id="ARBA00012453"/>
    </source>
</evidence>
<dbReference type="InterPro" id="IPR000086">
    <property type="entry name" value="NUDIX_hydrolase_dom"/>
</dbReference>
<comment type="catalytic activity">
    <reaction evidence="12">
        <text>ADP-D-ribose + H2O = D-ribose 5-phosphate + AMP + 2 H(+)</text>
        <dbReference type="Rhea" id="RHEA:10412"/>
        <dbReference type="ChEBI" id="CHEBI:15377"/>
        <dbReference type="ChEBI" id="CHEBI:15378"/>
        <dbReference type="ChEBI" id="CHEBI:57967"/>
        <dbReference type="ChEBI" id="CHEBI:78346"/>
        <dbReference type="ChEBI" id="CHEBI:456215"/>
        <dbReference type="EC" id="3.6.1.13"/>
    </reaction>
</comment>
<evidence type="ECO:0000313" key="14">
    <source>
        <dbReference type="EMBL" id="MCK9816266.1"/>
    </source>
</evidence>
<dbReference type="PROSITE" id="PS00893">
    <property type="entry name" value="NUDIX_BOX"/>
    <property type="match status" value="1"/>
</dbReference>
<comment type="caution">
    <text evidence="14">The sequence shown here is derived from an EMBL/GenBank/DDBJ whole genome shotgun (WGS) entry which is preliminary data.</text>
</comment>
<reference evidence="14 15" key="2">
    <citation type="journal article" date="2023" name="Plant Pathol.">
        <title>Dismantling and reorganizing Pseudomonas marginalis sensu#lato.</title>
        <authorList>
            <person name="Sawada H."/>
            <person name="Fujikawa T."/>
            <person name="Satou M."/>
        </authorList>
    </citation>
    <scope>NUCLEOTIDE SEQUENCE [LARGE SCALE GENOMIC DNA]</scope>
    <source>
        <strain evidence="14 15">MAFF 302046</strain>
    </source>
</reference>
<dbReference type="PANTHER" id="PTHR11839">
    <property type="entry name" value="UDP/ADP-SUGAR PYROPHOSPHATASE"/>
    <property type="match status" value="1"/>
</dbReference>
<evidence type="ECO:0000256" key="6">
    <source>
        <dbReference type="ARBA" id="ARBA00022801"/>
    </source>
</evidence>
<dbReference type="PANTHER" id="PTHR11839:SF5">
    <property type="entry name" value="ADP-RIBOSE PYROPHOSPHATASE"/>
    <property type="match status" value="1"/>
</dbReference>
<dbReference type="Proteomes" id="UP001155163">
    <property type="component" value="Unassembled WGS sequence"/>
</dbReference>
<dbReference type="NCBIfam" id="TIGR00052">
    <property type="entry name" value="nudix-type nucleoside diphosphatase, YffH/AdpP family"/>
    <property type="match status" value="1"/>
</dbReference>
<keyword evidence="6" id="KW-0378">Hydrolase</keyword>
<proteinExistence type="inferred from homology"/>
<name>A0ABT0JK21_9PSED</name>